<dbReference type="SMART" id="SM01091">
    <property type="entry name" value="CorC_HlyC"/>
    <property type="match status" value="1"/>
</dbReference>
<dbReference type="PROSITE" id="PS51846">
    <property type="entry name" value="CNNM"/>
    <property type="match status" value="1"/>
</dbReference>
<keyword evidence="6 8" id="KW-0129">CBS domain</keyword>
<dbReference type="Gene3D" id="3.30.465.10">
    <property type="match status" value="1"/>
</dbReference>
<feature type="transmembrane region" description="Helical" evidence="10">
    <location>
        <begin position="103"/>
        <end position="123"/>
    </location>
</feature>
<dbReference type="InterPro" id="IPR051676">
    <property type="entry name" value="UPF0053_domain"/>
</dbReference>
<evidence type="ECO:0000313" key="14">
    <source>
        <dbReference type="Proteomes" id="UP001501207"/>
    </source>
</evidence>
<evidence type="ECO:0000256" key="3">
    <source>
        <dbReference type="ARBA" id="ARBA00022692"/>
    </source>
</evidence>
<dbReference type="InterPro" id="IPR002550">
    <property type="entry name" value="CNNM"/>
</dbReference>
<evidence type="ECO:0000256" key="6">
    <source>
        <dbReference type="ARBA" id="ARBA00023122"/>
    </source>
</evidence>
<dbReference type="Pfam" id="PF03471">
    <property type="entry name" value="CorC_HlyC"/>
    <property type="match status" value="1"/>
</dbReference>
<dbReference type="RefSeq" id="WP_344976231.1">
    <property type="nucleotide sequence ID" value="NZ_BAABFN010000001.1"/>
</dbReference>
<evidence type="ECO:0000256" key="10">
    <source>
        <dbReference type="SAM" id="Phobius"/>
    </source>
</evidence>
<feature type="transmembrane region" description="Helical" evidence="10">
    <location>
        <begin position="135"/>
        <end position="157"/>
    </location>
</feature>
<dbReference type="CDD" id="cd04590">
    <property type="entry name" value="CBS_pair_CorC_HlyC_assoc"/>
    <property type="match status" value="1"/>
</dbReference>
<evidence type="ECO:0000256" key="2">
    <source>
        <dbReference type="ARBA" id="ARBA00022475"/>
    </source>
</evidence>
<dbReference type="InterPro" id="IPR000644">
    <property type="entry name" value="CBS_dom"/>
</dbReference>
<keyword evidence="2" id="KW-1003">Cell membrane</keyword>
<protein>
    <submittedName>
        <fullName evidence="13">Hemolysin family protein</fullName>
    </submittedName>
</protein>
<comment type="caution">
    <text evidence="13">The sequence shown here is derived from an EMBL/GenBank/DDBJ whole genome shotgun (WGS) entry which is preliminary data.</text>
</comment>
<evidence type="ECO:0000256" key="1">
    <source>
        <dbReference type="ARBA" id="ARBA00004651"/>
    </source>
</evidence>
<dbReference type="InterPro" id="IPR046342">
    <property type="entry name" value="CBS_dom_sf"/>
</dbReference>
<dbReference type="PROSITE" id="PS51371">
    <property type="entry name" value="CBS"/>
    <property type="match status" value="2"/>
</dbReference>
<feature type="domain" description="CBS" evidence="11">
    <location>
        <begin position="222"/>
        <end position="281"/>
    </location>
</feature>
<keyword evidence="5 9" id="KW-1133">Transmembrane helix</keyword>
<gene>
    <name evidence="13" type="ORF">GCM10023143_09610</name>
</gene>
<feature type="transmembrane region" description="Helical" evidence="10">
    <location>
        <begin position="57"/>
        <end position="75"/>
    </location>
</feature>
<dbReference type="InterPro" id="IPR005170">
    <property type="entry name" value="Transptr-assoc_dom"/>
</dbReference>
<evidence type="ECO:0000256" key="7">
    <source>
        <dbReference type="ARBA" id="ARBA00023136"/>
    </source>
</evidence>
<evidence type="ECO:0000256" key="5">
    <source>
        <dbReference type="ARBA" id="ARBA00022989"/>
    </source>
</evidence>
<evidence type="ECO:0000256" key="9">
    <source>
        <dbReference type="PROSITE-ProRule" id="PRU01193"/>
    </source>
</evidence>
<dbReference type="Pfam" id="PF00571">
    <property type="entry name" value="CBS"/>
    <property type="match status" value="2"/>
</dbReference>
<feature type="transmembrane region" description="Helical" evidence="10">
    <location>
        <begin position="6"/>
        <end position="26"/>
    </location>
</feature>
<dbReference type="SUPFAM" id="SSF56176">
    <property type="entry name" value="FAD-binding/transporter-associated domain-like"/>
    <property type="match status" value="1"/>
</dbReference>
<feature type="domain" description="CNNM transmembrane" evidence="12">
    <location>
        <begin position="1"/>
        <end position="201"/>
    </location>
</feature>
<evidence type="ECO:0000259" key="11">
    <source>
        <dbReference type="PROSITE" id="PS51371"/>
    </source>
</evidence>
<reference evidence="14" key="1">
    <citation type="journal article" date="2019" name="Int. J. Syst. Evol. Microbiol.">
        <title>The Global Catalogue of Microorganisms (GCM) 10K type strain sequencing project: providing services to taxonomists for standard genome sequencing and annotation.</title>
        <authorList>
            <consortium name="The Broad Institute Genomics Platform"/>
            <consortium name="The Broad Institute Genome Sequencing Center for Infectious Disease"/>
            <person name="Wu L."/>
            <person name="Ma J."/>
        </authorList>
    </citation>
    <scope>NUCLEOTIDE SEQUENCE [LARGE SCALE GENOMIC DNA]</scope>
    <source>
        <strain evidence="14">JCM 17664</strain>
    </source>
</reference>
<dbReference type="InterPro" id="IPR044751">
    <property type="entry name" value="Ion_transp-like_CBS"/>
</dbReference>
<dbReference type="InterPro" id="IPR016169">
    <property type="entry name" value="FAD-bd_PCMH_sub2"/>
</dbReference>
<feature type="domain" description="CBS" evidence="11">
    <location>
        <begin position="289"/>
        <end position="346"/>
    </location>
</feature>
<proteinExistence type="predicted"/>
<dbReference type="SUPFAM" id="SSF54631">
    <property type="entry name" value="CBS-domain pair"/>
    <property type="match status" value="1"/>
</dbReference>
<evidence type="ECO:0000256" key="4">
    <source>
        <dbReference type="ARBA" id="ARBA00022737"/>
    </source>
</evidence>
<sequence length="442" mass="49742">MWLDIFITIFLVLLNGFFVAAEFAIVKVRSSQLDTRPGISKALANTTKGILQRLDHYLAATQLGITLASLGLGWIGEDVVAALLEQLFTGLHLNLSEHLAHQIALPVGFVVITMLHIVFGELAPKSLAIRYATSTSLLIAFPLKIFNTVFRPFIWLLNGIANMVLKLAGVKPAKEGETYSEEELKLIVSESHEGGAIDETERALIHNVFDFDNRRVKEILTYRKNIVAVDDRLSLQEAAALMLREDYSRYPVYEENLDQVTGIIFAKDVLRALYEVSEEDAGKKTLKDCVRKAYFIPENKKIKDLLREFQQQKQQMAIVVDEFGSVLGLVTMEDILEELVGEIQDEYDDEKPIVEKADKYTFLVDAQNAISDINKYLPYDLPNSDEYDTLSGLILNIHKNFPQKNQRIHAGDYEITILSTGEKSVEKVLLQVVADRRDPPGG</sequence>
<dbReference type="PANTHER" id="PTHR43099:SF5">
    <property type="entry name" value="HLYC_CORC FAMILY TRANSPORTER"/>
    <property type="match status" value="1"/>
</dbReference>
<organism evidence="13 14">
    <name type="scientific">Compostibacter hankyongensis</name>
    <dbReference type="NCBI Taxonomy" id="1007089"/>
    <lineage>
        <taxon>Bacteria</taxon>
        <taxon>Pseudomonadati</taxon>
        <taxon>Bacteroidota</taxon>
        <taxon>Chitinophagia</taxon>
        <taxon>Chitinophagales</taxon>
        <taxon>Chitinophagaceae</taxon>
        <taxon>Compostibacter</taxon>
    </lineage>
</organism>
<dbReference type="EMBL" id="BAABFN010000001">
    <property type="protein sequence ID" value="GAA4304860.1"/>
    <property type="molecule type" value="Genomic_DNA"/>
</dbReference>
<dbReference type="PANTHER" id="PTHR43099">
    <property type="entry name" value="UPF0053 PROTEIN YRKA"/>
    <property type="match status" value="1"/>
</dbReference>
<dbReference type="InterPro" id="IPR036318">
    <property type="entry name" value="FAD-bd_PCMH-like_sf"/>
</dbReference>
<keyword evidence="14" id="KW-1185">Reference proteome</keyword>
<dbReference type="SMART" id="SM00116">
    <property type="entry name" value="CBS"/>
    <property type="match status" value="2"/>
</dbReference>
<accession>A0ABP8FIW4</accession>
<keyword evidence="7 9" id="KW-0472">Membrane</keyword>
<dbReference type="Pfam" id="PF01595">
    <property type="entry name" value="CNNM"/>
    <property type="match status" value="1"/>
</dbReference>
<comment type="subcellular location">
    <subcellularLocation>
        <location evidence="1">Cell membrane</location>
        <topology evidence="1">Multi-pass membrane protein</topology>
    </subcellularLocation>
</comment>
<keyword evidence="3 9" id="KW-0812">Transmembrane</keyword>
<dbReference type="Proteomes" id="UP001501207">
    <property type="component" value="Unassembled WGS sequence"/>
</dbReference>
<evidence type="ECO:0000313" key="13">
    <source>
        <dbReference type="EMBL" id="GAA4304860.1"/>
    </source>
</evidence>
<dbReference type="Gene3D" id="3.10.580.10">
    <property type="entry name" value="CBS-domain"/>
    <property type="match status" value="1"/>
</dbReference>
<evidence type="ECO:0000256" key="8">
    <source>
        <dbReference type="PROSITE-ProRule" id="PRU00703"/>
    </source>
</evidence>
<keyword evidence="4" id="KW-0677">Repeat</keyword>
<evidence type="ECO:0000259" key="12">
    <source>
        <dbReference type="PROSITE" id="PS51846"/>
    </source>
</evidence>
<name>A0ABP8FIW4_9BACT</name>